<dbReference type="Pfam" id="PF02518">
    <property type="entry name" value="HATPase_c"/>
    <property type="match status" value="1"/>
</dbReference>
<dbReference type="InterPro" id="IPR004358">
    <property type="entry name" value="Sig_transdc_His_kin-like_C"/>
</dbReference>
<keyword evidence="5 9" id="KW-0418">Kinase</keyword>
<evidence type="ECO:0000256" key="1">
    <source>
        <dbReference type="ARBA" id="ARBA00000085"/>
    </source>
</evidence>
<dbReference type="PANTHER" id="PTHR43304">
    <property type="entry name" value="PHYTOCHROME-LIKE PROTEIN CPH1"/>
    <property type="match status" value="1"/>
</dbReference>
<dbReference type="PANTHER" id="PTHR43304:SF1">
    <property type="entry name" value="PAC DOMAIN-CONTAINING PROTEIN"/>
    <property type="match status" value="1"/>
</dbReference>
<dbReference type="EC" id="2.7.13.3" evidence="2"/>
<feature type="domain" description="Histidine kinase" evidence="6">
    <location>
        <begin position="546"/>
        <end position="762"/>
    </location>
</feature>
<dbReference type="Pfam" id="PF00989">
    <property type="entry name" value="PAS"/>
    <property type="match status" value="1"/>
</dbReference>
<dbReference type="NCBIfam" id="TIGR00229">
    <property type="entry name" value="sensory_box"/>
    <property type="match status" value="2"/>
</dbReference>
<dbReference type="InterPro" id="IPR013655">
    <property type="entry name" value="PAS_fold_3"/>
</dbReference>
<dbReference type="InterPro" id="IPR035965">
    <property type="entry name" value="PAS-like_dom_sf"/>
</dbReference>
<dbReference type="PRINTS" id="PR00344">
    <property type="entry name" value="BCTRLSENSOR"/>
</dbReference>
<feature type="domain" description="PAS" evidence="7">
    <location>
        <begin position="397"/>
        <end position="451"/>
    </location>
</feature>
<dbReference type="Gene3D" id="3.30.565.10">
    <property type="entry name" value="Histidine kinase-like ATPase, C-terminal domain"/>
    <property type="match status" value="1"/>
</dbReference>
<dbReference type="SMART" id="SM00387">
    <property type="entry name" value="HATPase_c"/>
    <property type="match status" value="1"/>
</dbReference>
<dbReference type="Gene3D" id="3.30.450.20">
    <property type="entry name" value="PAS domain"/>
    <property type="match status" value="3"/>
</dbReference>
<dbReference type="SMART" id="SM00388">
    <property type="entry name" value="HisKA"/>
    <property type="match status" value="1"/>
</dbReference>
<comment type="catalytic activity">
    <reaction evidence="1">
        <text>ATP + protein L-histidine = ADP + protein N-phospho-L-histidine.</text>
        <dbReference type="EC" id="2.7.13.3"/>
    </reaction>
</comment>
<dbReference type="SMART" id="SM00091">
    <property type="entry name" value="PAS"/>
    <property type="match status" value="3"/>
</dbReference>
<dbReference type="KEGG" id="rlg:Rleg_1557"/>
<feature type="domain" description="PAC" evidence="8">
    <location>
        <begin position="474"/>
        <end position="526"/>
    </location>
</feature>
<dbReference type="InterPro" id="IPR036890">
    <property type="entry name" value="HATPase_C_sf"/>
</dbReference>
<dbReference type="SUPFAM" id="SSF55874">
    <property type="entry name" value="ATPase domain of HSP90 chaperone/DNA topoisomerase II/histidine kinase"/>
    <property type="match status" value="1"/>
</dbReference>
<dbReference type="PROSITE" id="PS50112">
    <property type="entry name" value="PAS"/>
    <property type="match status" value="2"/>
</dbReference>
<dbReference type="InterPro" id="IPR000700">
    <property type="entry name" value="PAS-assoc_C"/>
</dbReference>
<keyword evidence="4" id="KW-0808">Transferase</keyword>
<dbReference type="InterPro" id="IPR003661">
    <property type="entry name" value="HisK_dim/P_dom"/>
</dbReference>
<evidence type="ECO:0000259" key="8">
    <source>
        <dbReference type="PROSITE" id="PS50113"/>
    </source>
</evidence>
<dbReference type="GO" id="GO:0006355">
    <property type="term" value="P:regulation of DNA-templated transcription"/>
    <property type="evidence" value="ECO:0007669"/>
    <property type="project" value="InterPro"/>
</dbReference>
<dbReference type="InterPro" id="IPR000014">
    <property type="entry name" value="PAS"/>
</dbReference>
<dbReference type="PROSITE" id="PS50109">
    <property type="entry name" value="HIS_KIN"/>
    <property type="match status" value="1"/>
</dbReference>
<sequence length="773" mass="84915">MQMRAGLQMLRALSADADREGIADVLVRACLPIDGVTNAEVVFLSDDHSALGVPLEAISGLRQNQQTVLTTTGAMAGAASVFVPLRCDDRLLAILKLEVLGHRADDVQYQKDFETLAAFAALRIDRMAVQADLDQARERARLAERELRLSWDMLPAHAWYTRPDGTLEAVNREWSGYFGLTEKELSGFGYMRVFHPDDMQKVMDVWMRSLSQEVPGEVETRMMRANGEAGVFLIRAVPVRDENGKVIRWYGINIDVEDLKNAEREIARTAAALAEGQKMSRTGSWSWRPGTDSFSWSDECARIFGMDPNERQPSFAAMLERVHPDDRTAIEPSDASPESSPGDTQNEIRIVVSDGTITFGESRTHIVRDLAGTVVEYVGTVRDITESKLAQDRIQESERRYAATLSSIGDAVISTDDKGRLMFINPVAEKLTGWTQIEAAERPVGEVFQLIGETRELVGDPVSEVLAREVDPLIGIQYALRSKAGSELIIDVSGAPIIDSRGEMKGAVLVFRDMTQRNETADALRRSKEDLARMSRLTAIGELAVSVAHEMNQPLMAIVTNAAASMSWLEGKPSNIKEATQAIGWVLRDGHRAGEVLSGILALARNSRPKFEPLNVRGVIEEVLQLTKSEIRQRGVVVETVYDDAADAVTGDRIQLQQVLINLVMNGADAMTPLEDERRVLHVATKRLSDGLTQVSVSDNGVGLDPDTAERAFEAFFTTKATGIGMGLSICRSIIEAHGGHIWVTTEKGKGSTFTFTLLPPSSSQERSAAPEE</sequence>
<evidence type="ECO:0000256" key="2">
    <source>
        <dbReference type="ARBA" id="ARBA00012438"/>
    </source>
</evidence>
<proteinExistence type="predicted"/>
<evidence type="ECO:0000259" key="7">
    <source>
        <dbReference type="PROSITE" id="PS50112"/>
    </source>
</evidence>
<dbReference type="InterPro" id="IPR052162">
    <property type="entry name" value="Sensor_kinase/Photoreceptor"/>
</dbReference>
<dbReference type="CDD" id="cd00130">
    <property type="entry name" value="PAS"/>
    <property type="match status" value="3"/>
</dbReference>
<dbReference type="EMBL" id="CP001622">
    <property type="protein sequence ID" value="ACS55846.1"/>
    <property type="molecule type" value="Genomic_DNA"/>
</dbReference>
<feature type="domain" description="PAC" evidence="8">
    <location>
        <begin position="344"/>
        <end position="396"/>
    </location>
</feature>
<dbReference type="InterPro" id="IPR003594">
    <property type="entry name" value="HATPase_dom"/>
</dbReference>
<dbReference type="Pfam" id="PF08447">
    <property type="entry name" value="PAS_3"/>
    <property type="match status" value="2"/>
</dbReference>
<accession>C6AVN5</accession>
<organism evidence="9 10">
    <name type="scientific">Rhizobium leguminosarum bv. trifolii (strain WSM1325)</name>
    <dbReference type="NCBI Taxonomy" id="395491"/>
    <lineage>
        <taxon>Bacteria</taxon>
        <taxon>Pseudomonadati</taxon>
        <taxon>Pseudomonadota</taxon>
        <taxon>Alphaproteobacteria</taxon>
        <taxon>Hyphomicrobiales</taxon>
        <taxon>Rhizobiaceae</taxon>
        <taxon>Rhizobium/Agrobacterium group</taxon>
        <taxon>Rhizobium</taxon>
    </lineage>
</organism>
<evidence type="ECO:0000259" key="6">
    <source>
        <dbReference type="PROSITE" id="PS50109"/>
    </source>
</evidence>
<name>C6AVN5_RHILS</name>
<dbReference type="InterPro" id="IPR013767">
    <property type="entry name" value="PAS_fold"/>
</dbReference>
<evidence type="ECO:0000313" key="10">
    <source>
        <dbReference type="Proteomes" id="UP000002256"/>
    </source>
</evidence>
<dbReference type="SUPFAM" id="SSF47384">
    <property type="entry name" value="Homodimeric domain of signal transducing histidine kinase"/>
    <property type="match status" value="1"/>
</dbReference>
<evidence type="ECO:0000256" key="5">
    <source>
        <dbReference type="ARBA" id="ARBA00022777"/>
    </source>
</evidence>
<dbReference type="SMART" id="SM00086">
    <property type="entry name" value="PAC"/>
    <property type="match status" value="3"/>
</dbReference>
<reference evidence="9 10" key="1">
    <citation type="journal article" date="2010" name="Stand. Genomic Sci.">
        <title>Complete genome sequence of Rhizobium leguminosarum bv. trifolii strain WSM1325, an effective microsymbiont of annual Mediterranean clovers.</title>
        <authorList>
            <person name="Reeve W."/>
            <person name="O'Hara G."/>
            <person name="Chain P."/>
            <person name="Ardley J."/>
            <person name="Brau L."/>
            <person name="Nandesena K."/>
            <person name="Tiwari R."/>
            <person name="Copeland A."/>
            <person name="Nolan M."/>
            <person name="Han C."/>
            <person name="Brettin T."/>
            <person name="Land M."/>
            <person name="Ovchinikova G."/>
            <person name="Ivanova N."/>
            <person name="Mavromatis K."/>
            <person name="Markowitz V."/>
            <person name="Kyrpides N."/>
            <person name="Melino V."/>
            <person name="Denton M."/>
            <person name="Yates R."/>
            <person name="Howieson J."/>
        </authorList>
    </citation>
    <scope>NUCLEOTIDE SEQUENCE [LARGE SCALE GENOMIC DNA]</scope>
    <source>
        <strain evidence="9 10">WSM1325</strain>
    </source>
</reference>
<dbReference type="HOGENOM" id="CLU_000445_114_39_5"/>
<dbReference type="Proteomes" id="UP000002256">
    <property type="component" value="Chromosome"/>
</dbReference>
<evidence type="ECO:0000256" key="4">
    <source>
        <dbReference type="ARBA" id="ARBA00022679"/>
    </source>
</evidence>
<dbReference type="InterPro" id="IPR036097">
    <property type="entry name" value="HisK_dim/P_sf"/>
</dbReference>
<dbReference type="SUPFAM" id="SSF55785">
    <property type="entry name" value="PYP-like sensor domain (PAS domain)"/>
    <property type="match status" value="3"/>
</dbReference>
<dbReference type="GO" id="GO:0000155">
    <property type="term" value="F:phosphorelay sensor kinase activity"/>
    <property type="evidence" value="ECO:0007669"/>
    <property type="project" value="InterPro"/>
</dbReference>
<keyword evidence="3" id="KW-0597">Phosphoprotein</keyword>
<dbReference type="CDD" id="cd00082">
    <property type="entry name" value="HisKA"/>
    <property type="match status" value="1"/>
</dbReference>
<dbReference type="AlphaFoldDB" id="C6AVN5"/>
<dbReference type="InterPro" id="IPR005467">
    <property type="entry name" value="His_kinase_dom"/>
</dbReference>
<feature type="domain" description="PAC" evidence="8">
    <location>
        <begin position="216"/>
        <end position="268"/>
    </location>
</feature>
<gene>
    <name evidence="9" type="ordered locus">Rleg_1557</name>
</gene>
<protein>
    <recommendedName>
        <fullName evidence="2">histidine kinase</fullName>
        <ecNumber evidence="2">2.7.13.3</ecNumber>
    </recommendedName>
</protein>
<dbReference type="Gene3D" id="1.10.287.130">
    <property type="match status" value="1"/>
</dbReference>
<feature type="domain" description="PAS" evidence="7">
    <location>
        <begin position="143"/>
        <end position="213"/>
    </location>
</feature>
<dbReference type="InterPro" id="IPR001610">
    <property type="entry name" value="PAC"/>
</dbReference>
<dbReference type="PROSITE" id="PS50113">
    <property type="entry name" value="PAC"/>
    <property type="match status" value="3"/>
</dbReference>
<evidence type="ECO:0000313" key="9">
    <source>
        <dbReference type="EMBL" id="ACS55846.1"/>
    </source>
</evidence>
<dbReference type="Gene3D" id="2.10.70.100">
    <property type="match status" value="1"/>
</dbReference>
<dbReference type="OrthoDB" id="226486at2"/>
<evidence type="ECO:0000256" key="3">
    <source>
        <dbReference type="ARBA" id="ARBA00022553"/>
    </source>
</evidence>